<evidence type="ECO:0000256" key="11">
    <source>
        <dbReference type="ARBA" id="ARBA00023209"/>
    </source>
</evidence>
<dbReference type="InterPro" id="IPR000462">
    <property type="entry name" value="CDP-OH_P_trans"/>
</dbReference>
<proteinExistence type="inferred from homology"/>
<keyword evidence="3" id="KW-0444">Lipid biosynthesis</keyword>
<dbReference type="SUPFAM" id="SSF50729">
    <property type="entry name" value="PH domain-like"/>
    <property type="match status" value="1"/>
</dbReference>
<dbReference type="GO" id="GO:0043337">
    <property type="term" value="F:cardiolipin synthase (CMP-forming)"/>
    <property type="evidence" value="ECO:0007669"/>
    <property type="project" value="UniProtKB-EC"/>
</dbReference>
<keyword evidence="11" id="KW-0594">Phospholipid biosynthesis</keyword>
<dbReference type="Gene3D" id="1.20.120.1760">
    <property type="match status" value="1"/>
</dbReference>
<name>A0AAV8ZJE7_9CUCU</name>
<comment type="subcellular location">
    <subcellularLocation>
        <location evidence="1">Mitochondrion inner membrane</location>
        <topology evidence="1">Multi-pass membrane protein</topology>
    </subcellularLocation>
</comment>
<evidence type="ECO:0000259" key="18">
    <source>
        <dbReference type="Pfam" id="PF08174"/>
    </source>
</evidence>
<dbReference type="AlphaFoldDB" id="A0AAV8ZJE7"/>
<evidence type="ECO:0000256" key="13">
    <source>
        <dbReference type="ARBA" id="ARBA00039001"/>
    </source>
</evidence>
<dbReference type="EC" id="2.7.8.41" evidence="13"/>
<sequence length="1082" mass="122652">MSKKKFEPEVKKHLDEIEYEGEDKSNKSRPKTVKAKITVSNECEMICNESDTHQVDNSIASNDQKSINRKVSVIEQFARNSSSLILVTPQKQIKVENKTPNKQSDCYEEAFNNEGIKWITSSEEYKTDDLFKNEKGMANPILIKSSCTSQSVNIVNDALMDKQKTPYKCGEYRTNNVFNTPISDIKESSAKDNNIVHVSKKTSNNSLLNTPISVEVKESSAKDNTAVAEKKSKESSVNLIPQKSSFEKSLRKDQKITYSKICVPKQHISPISTTPQRHNTLSDLSADKGNIRDSLIIHEIVMEHFDRAINRFSQRHLKRRQSQRSSFLSDDKEKIRFRNTPGDGMESSNGKSFDSGLQEMSAELFKDTSANTFVSSEEDKENIEYDSQAFLREALGDELLNVTSESRDKSSVYFSQSEPQLPMYVTERSVGSSDISALISNNYGNKSGGIYSLYSTVKKTARDRPCLKKTSVSRPLFNSLSSHYEYDYESIDLSTNSKVDELMKEISIQDSVIGQAAKAHIKKEVLSNELNKTEYEEMEKGQSLGTVKLQHLKFYTKPKTRAEQKDIQHYVCLLHSGVTVLASDIILPEENGDLIVTDCFKFNNLLSDFEIHIGLYRLNIQNQNKKSIRSSWRFKKSINNNDQTYSQISFFRLLGNTKIEILGLTESGNYKLENIPPNATTTLSDSFIADIESSVEINNKTSGFLNIGTSRLLWTRRWCVLEDCCLKYWNYPSDVNEMNPIGTFNLLYCSTYPVTSSLQINNITKSCILVNLIHQKSLHTCASQNVNFKLAHLFIFPAYRIRQIKISNHKVYCTTSDKENGNFRRRKEIVTKEFKAYIEHNKEKLRDTEQRLKEKRHAILQDIKETKNKVKEKVEGIIERENVYTIPNFLCVGRIVLSPYLGMLIVQSEFDFALAILGVAAITDMLDGWIARTWESQSSNLGSFLDPMADKVLIGTLFLTLTYADLIPIALTSMIIARDVILVAAGFVIRYRSLPPPRTLSRYFDVTHATAQLAPTFISKVNTGVQLLLVGSTLAAPVFHYVGHPVLEYLWYITGTTTIAAGLSYILSKNTYKILTKSSTKK</sequence>
<evidence type="ECO:0000256" key="4">
    <source>
        <dbReference type="ARBA" id="ARBA00022679"/>
    </source>
</evidence>
<feature type="transmembrane region" description="Helical" evidence="17">
    <location>
        <begin position="966"/>
        <end position="989"/>
    </location>
</feature>
<dbReference type="Gene3D" id="2.30.29.30">
    <property type="entry name" value="Pleckstrin-homology domain (PH domain)/Phosphotyrosine-binding domain (PTB)"/>
    <property type="match status" value="1"/>
</dbReference>
<dbReference type="InterPro" id="IPR012966">
    <property type="entry name" value="AHD"/>
</dbReference>
<feature type="domain" description="Anillin homology" evidence="18">
    <location>
        <begin position="559"/>
        <end position="661"/>
    </location>
</feature>
<feature type="transmembrane region" description="Helical" evidence="17">
    <location>
        <begin position="1049"/>
        <end position="1067"/>
    </location>
</feature>
<keyword evidence="9" id="KW-0496">Mitochondrion</keyword>
<dbReference type="InterPro" id="IPR043130">
    <property type="entry name" value="CDP-OH_PTrfase_TM_dom"/>
</dbReference>
<protein>
    <recommendedName>
        <fullName evidence="13">cardiolipin synthase (CMP-forming)</fullName>
        <ecNumber evidence="13">2.7.8.41</ecNumber>
    </recommendedName>
</protein>
<evidence type="ECO:0000256" key="7">
    <source>
        <dbReference type="ARBA" id="ARBA00022989"/>
    </source>
</evidence>
<dbReference type="InterPro" id="IPR050324">
    <property type="entry name" value="CDP-alcohol_PTase-I"/>
</dbReference>
<dbReference type="GO" id="GO:0032049">
    <property type="term" value="P:cardiolipin biosynthetic process"/>
    <property type="evidence" value="ECO:0007669"/>
    <property type="project" value="TreeGrafter"/>
</dbReference>
<evidence type="ECO:0000313" key="19">
    <source>
        <dbReference type="EMBL" id="KAJ8963837.1"/>
    </source>
</evidence>
<keyword evidence="10 17" id="KW-0472">Membrane</keyword>
<feature type="coiled-coil region" evidence="15">
    <location>
        <begin position="838"/>
        <end position="880"/>
    </location>
</feature>
<dbReference type="FunFam" id="1.20.120.1760:FF:000005">
    <property type="entry name" value="Cardiolipin synthase 1"/>
    <property type="match status" value="1"/>
</dbReference>
<dbReference type="Pfam" id="PF08174">
    <property type="entry name" value="Anillin"/>
    <property type="match status" value="1"/>
</dbReference>
<keyword evidence="7 17" id="KW-1133">Transmembrane helix</keyword>
<dbReference type="PANTHER" id="PTHR14269">
    <property type="entry name" value="CDP-DIACYLGLYCEROL--GLYCEROL-3-PHOSPHATE 3-PHOSPHATIDYLTRANSFERASE-RELATED"/>
    <property type="match status" value="1"/>
</dbReference>
<reference evidence="19" key="1">
    <citation type="journal article" date="2023" name="Insect Mol. Biol.">
        <title>Genome sequencing provides insights into the evolution of gene families encoding plant cell wall-degrading enzymes in longhorned beetles.</title>
        <authorList>
            <person name="Shin N.R."/>
            <person name="Okamura Y."/>
            <person name="Kirsch R."/>
            <person name="Pauchet Y."/>
        </authorList>
    </citation>
    <scope>NUCLEOTIDE SEQUENCE</scope>
    <source>
        <strain evidence="19">RBIC_L_NR</strain>
    </source>
</reference>
<comment type="catalytic activity">
    <reaction evidence="14">
        <text>a CDP-1,2-diacyl-sn-glycerol + a 1,2-diacyl-sn-glycero-3-phospho-(1'-sn-glycerol) = a cardiolipin + CMP + H(+)</text>
        <dbReference type="Rhea" id="RHEA:32931"/>
        <dbReference type="ChEBI" id="CHEBI:15378"/>
        <dbReference type="ChEBI" id="CHEBI:58332"/>
        <dbReference type="ChEBI" id="CHEBI:60377"/>
        <dbReference type="ChEBI" id="CHEBI:62237"/>
        <dbReference type="ChEBI" id="CHEBI:64716"/>
        <dbReference type="EC" id="2.7.8.41"/>
    </reaction>
</comment>
<keyword evidence="8" id="KW-0443">Lipid metabolism</keyword>
<organism evidence="19 20">
    <name type="scientific">Rhamnusium bicolor</name>
    <dbReference type="NCBI Taxonomy" id="1586634"/>
    <lineage>
        <taxon>Eukaryota</taxon>
        <taxon>Metazoa</taxon>
        <taxon>Ecdysozoa</taxon>
        <taxon>Arthropoda</taxon>
        <taxon>Hexapoda</taxon>
        <taxon>Insecta</taxon>
        <taxon>Pterygota</taxon>
        <taxon>Neoptera</taxon>
        <taxon>Endopterygota</taxon>
        <taxon>Coleoptera</taxon>
        <taxon>Polyphaga</taxon>
        <taxon>Cucujiformia</taxon>
        <taxon>Chrysomeloidea</taxon>
        <taxon>Cerambycidae</taxon>
        <taxon>Lepturinae</taxon>
        <taxon>Rhagiini</taxon>
        <taxon>Rhamnusium</taxon>
    </lineage>
</organism>
<feature type="transmembrane region" description="Helical" evidence="17">
    <location>
        <begin position="1025"/>
        <end position="1043"/>
    </location>
</feature>
<evidence type="ECO:0000256" key="15">
    <source>
        <dbReference type="SAM" id="Coils"/>
    </source>
</evidence>
<evidence type="ECO:0000256" key="17">
    <source>
        <dbReference type="SAM" id="Phobius"/>
    </source>
</evidence>
<evidence type="ECO:0000256" key="8">
    <source>
        <dbReference type="ARBA" id="ARBA00023098"/>
    </source>
</evidence>
<gene>
    <name evidence="19" type="ORF">NQ314_005352</name>
</gene>
<evidence type="ECO:0000313" key="20">
    <source>
        <dbReference type="Proteomes" id="UP001162156"/>
    </source>
</evidence>
<comment type="similarity">
    <text evidence="2">Belongs to the CDP-alcohol phosphatidyltransferase class-I family.</text>
</comment>
<evidence type="ECO:0000256" key="5">
    <source>
        <dbReference type="ARBA" id="ARBA00022692"/>
    </source>
</evidence>
<evidence type="ECO:0000256" key="16">
    <source>
        <dbReference type="SAM" id="MobiDB-lite"/>
    </source>
</evidence>
<keyword evidence="4" id="KW-0808">Transferase</keyword>
<keyword evidence="5 17" id="KW-0812">Transmembrane</keyword>
<evidence type="ECO:0000256" key="14">
    <source>
        <dbReference type="ARBA" id="ARBA00047433"/>
    </source>
</evidence>
<evidence type="ECO:0000256" key="6">
    <source>
        <dbReference type="ARBA" id="ARBA00022792"/>
    </source>
</evidence>
<dbReference type="PANTHER" id="PTHR14269:SF60">
    <property type="entry name" value="CARDIOLIPIN SYNTHASE (CMP-FORMING)"/>
    <property type="match status" value="1"/>
</dbReference>
<feature type="region of interest" description="Disordered" evidence="16">
    <location>
        <begin position="315"/>
        <end position="353"/>
    </location>
</feature>
<comment type="caution">
    <text evidence="19">The sequence shown here is derived from an EMBL/GenBank/DDBJ whole genome shotgun (WGS) entry which is preliminary data.</text>
</comment>
<keyword evidence="15" id="KW-0175">Coiled coil</keyword>
<keyword evidence="12" id="KW-1208">Phospholipid metabolism</keyword>
<evidence type="ECO:0000256" key="2">
    <source>
        <dbReference type="ARBA" id="ARBA00010441"/>
    </source>
</evidence>
<dbReference type="Pfam" id="PF01066">
    <property type="entry name" value="CDP-OH_P_transf"/>
    <property type="match status" value="1"/>
</dbReference>
<evidence type="ECO:0000256" key="12">
    <source>
        <dbReference type="ARBA" id="ARBA00023264"/>
    </source>
</evidence>
<dbReference type="Proteomes" id="UP001162156">
    <property type="component" value="Unassembled WGS sequence"/>
</dbReference>
<evidence type="ECO:0000256" key="10">
    <source>
        <dbReference type="ARBA" id="ARBA00023136"/>
    </source>
</evidence>
<dbReference type="GO" id="GO:0005743">
    <property type="term" value="C:mitochondrial inner membrane"/>
    <property type="evidence" value="ECO:0007669"/>
    <property type="project" value="UniProtKB-SubCell"/>
</dbReference>
<dbReference type="EMBL" id="JANEYF010001480">
    <property type="protein sequence ID" value="KAJ8963837.1"/>
    <property type="molecule type" value="Genomic_DNA"/>
</dbReference>
<dbReference type="InterPro" id="IPR011993">
    <property type="entry name" value="PH-like_dom_sf"/>
</dbReference>
<accession>A0AAV8ZJE7</accession>
<evidence type="ECO:0000256" key="1">
    <source>
        <dbReference type="ARBA" id="ARBA00004448"/>
    </source>
</evidence>
<keyword evidence="20" id="KW-1185">Reference proteome</keyword>
<evidence type="ECO:0000256" key="3">
    <source>
        <dbReference type="ARBA" id="ARBA00022516"/>
    </source>
</evidence>
<keyword evidence="6" id="KW-0999">Mitochondrion inner membrane</keyword>
<evidence type="ECO:0000256" key="9">
    <source>
        <dbReference type="ARBA" id="ARBA00023128"/>
    </source>
</evidence>